<dbReference type="Gramene" id="Kaladp0131s0001.1.v1.1">
    <property type="protein sequence ID" value="Kaladp0131s0001.1.v1.1"/>
    <property type="gene ID" value="Kaladp0131s0001.v1.1"/>
</dbReference>
<protein>
    <recommendedName>
        <fullName evidence="5">Protein FAR1-RELATED SEQUENCE</fullName>
    </recommendedName>
</protein>
<dbReference type="InterPro" id="IPR018289">
    <property type="entry name" value="MULE_transposase_dom"/>
</dbReference>
<dbReference type="OMA" id="NCHARTT"/>
<feature type="domain" description="FAR1" evidence="1">
    <location>
        <begin position="19"/>
        <end position="109"/>
    </location>
</feature>
<dbReference type="PANTHER" id="PTHR47718">
    <property type="entry name" value="OS01G0519700 PROTEIN"/>
    <property type="match status" value="1"/>
</dbReference>
<dbReference type="Pfam" id="PF03101">
    <property type="entry name" value="FAR1"/>
    <property type="match status" value="1"/>
</dbReference>
<accession>A0A7N0V6K1</accession>
<dbReference type="PANTHER" id="PTHR47718:SF2">
    <property type="entry name" value="PROTEIN FAR1-RELATED SEQUENCE 5-LIKE"/>
    <property type="match status" value="1"/>
</dbReference>
<dbReference type="AlphaFoldDB" id="A0A7N0V6K1"/>
<evidence type="ECO:0000259" key="1">
    <source>
        <dbReference type="Pfam" id="PF03101"/>
    </source>
</evidence>
<dbReference type="EnsemblPlants" id="Kaladp0131s0001.1.v1.1">
    <property type="protein sequence ID" value="Kaladp0131s0001.1.v1.1"/>
    <property type="gene ID" value="Kaladp0131s0001.v1.1"/>
</dbReference>
<evidence type="ECO:0000313" key="4">
    <source>
        <dbReference type="Proteomes" id="UP000594263"/>
    </source>
</evidence>
<dbReference type="Pfam" id="PF10551">
    <property type="entry name" value="MULE"/>
    <property type="match status" value="1"/>
</dbReference>
<feature type="domain" description="MULE transposase" evidence="2">
    <location>
        <begin position="231"/>
        <end position="324"/>
    </location>
</feature>
<proteinExistence type="predicted"/>
<evidence type="ECO:0000313" key="3">
    <source>
        <dbReference type="EnsemblPlants" id="Kaladp0131s0001.1.v1.1"/>
    </source>
</evidence>
<keyword evidence="4" id="KW-1185">Reference proteome</keyword>
<evidence type="ECO:0000259" key="2">
    <source>
        <dbReference type="Pfam" id="PF10551"/>
    </source>
</evidence>
<reference evidence="3" key="1">
    <citation type="submission" date="2021-01" db="UniProtKB">
        <authorList>
            <consortium name="EnsemblPlants"/>
        </authorList>
    </citation>
    <scope>IDENTIFICATION</scope>
</reference>
<evidence type="ECO:0008006" key="5">
    <source>
        <dbReference type="Google" id="ProtNLM"/>
    </source>
</evidence>
<name>A0A7N0V6K1_KALFE</name>
<sequence>MGHIPKLGMDFDSVEDAWEFWTEFGARTGFTPRRFYSHTSRKDGLPSSAVFVCNKEGKRNVESELIMKKRERAETRTSCQVKLGIHREPTTFGKYRVYLLHLEHNHVLHTRATVHMMSSQRHITSIQANEIELADASGIQIKRSHEFMSKRSGGVEGTGFIELDHKNFLRTRRQRELRYGDAGSILSYFSQKTKENPFFFYDLQLDNEEQITNIFWADAKMRIDYGLFGDVASFDTTYSTNKESRPFGVFVGLNHHRSIVIFGAAILYDETAASFEWLFQSFLNCHSQKRPKTIFTDQDPAMAKAICSVMQGTYHGLCTFHIMLNGIRHLGNLMKGGSSFLTHFQECMYGYNNEEAFEDAWQSMVSKYYVQGNKWLLSIYKIKEKWASCYMKNVHSLGMRSTQLSESCNAELKRHLKSTFSLARFFRTFEEVVRSKNYTNLKLEYESRERLPQMCNIYTPTIFKLFQMEISNASAYLVTQRDQQVGQYDLKSFFDGDEATVSFDRVNENILCS</sequence>
<dbReference type="InterPro" id="IPR004330">
    <property type="entry name" value="FAR1_DNA_bnd_dom"/>
</dbReference>
<organism evidence="3 4">
    <name type="scientific">Kalanchoe fedtschenkoi</name>
    <name type="common">Lavender scallops</name>
    <name type="synonym">South American air plant</name>
    <dbReference type="NCBI Taxonomy" id="63787"/>
    <lineage>
        <taxon>Eukaryota</taxon>
        <taxon>Viridiplantae</taxon>
        <taxon>Streptophyta</taxon>
        <taxon>Embryophyta</taxon>
        <taxon>Tracheophyta</taxon>
        <taxon>Spermatophyta</taxon>
        <taxon>Magnoliopsida</taxon>
        <taxon>eudicotyledons</taxon>
        <taxon>Gunneridae</taxon>
        <taxon>Pentapetalae</taxon>
        <taxon>Saxifragales</taxon>
        <taxon>Crassulaceae</taxon>
        <taxon>Kalanchoe</taxon>
    </lineage>
</organism>
<dbReference type="Proteomes" id="UP000594263">
    <property type="component" value="Unplaced"/>
</dbReference>